<protein>
    <submittedName>
        <fullName evidence="14">Voltage-gated chloride channel/CBS domain protein</fullName>
    </submittedName>
</protein>
<keyword evidence="3 12" id="KW-0812">Transmembrane</keyword>
<evidence type="ECO:0000256" key="6">
    <source>
        <dbReference type="ARBA" id="ARBA00023136"/>
    </source>
</evidence>
<dbReference type="PROSITE" id="PS51371">
    <property type="entry name" value="CBS"/>
    <property type="match status" value="1"/>
</dbReference>
<keyword evidence="9" id="KW-0407">Ion channel</keyword>
<dbReference type="GO" id="GO:0034707">
    <property type="term" value="C:chloride channel complex"/>
    <property type="evidence" value="ECO:0007669"/>
    <property type="project" value="UniProtKB-KW"/>
</dbReference>
<evidence type="ECO:0000256" key="8">
    <source>
        <dbReference type="ARBA" id="ARBA00023214"/>
    </source>
</evidence>
<feature type="transmembrane region" description="Helical" evidence="12">
    <location>
        <begin position="20"/>
        <end position="46"/>
    </location>
</feature>
<feature type="domain" description="CBS" evidence="13">
    <location>
        <begin position="549"/>
        <end position="608"/>
    </location>
</feature>
<accession>A0A0H2WD76</accession>
<evidence type="ECO:0000256" key="1">
    <source>
        <dbReference type="ARBA" id="ARBA00004141"/>
    </source>
</evidence>
<dbReference type="PANTHER" id="PTHR43427">
    <property type="entry name" value="CHLORIDE CHANNEL PROTEIN CLC-E"/>
    <property type="match status" value="1"/>
</dbReference>
<feature type="transmembrane region" description="Helical" evidence="12">
    <location>
        <begin position="395"/>
        <end position="414"/>
    </location>
</feature>
<dbReference type="PRINTS" id="PR00762">
    <property type="entry name" value="CLCHANNEL"/>
</dbReference>
<dbReference type="PANTHER" id="PTHR43427:SF6">
    <property type="entry name" value="CHLORIDE CHANNEL PROTEIN CLC-E"/>
    <property type="match status" value="1"/>
</dbReference>
<dbReference type="Pfam" id="PF00571">
    <property type="entry name" value="CBS"/>
    <property type="match status" value="2"/>
</dbReference>
<feature type="transmembrane region" description="Helical" evidence="12">
    <location>
        <begin position="233"/>
        <end position="258"/>
    </location>
</feature>
<evidence type="ECO:0000256" key="10">
    <source>
        <dbReference type="PROSITE-ProRule" id="PRU00703"/>
    </source>
</evidence>
<feature type="transmembrane region" description="Helical" evidence="12">
    <location>
        <begin position="164"/>
        <end position="188"/>
    </location>
</feature>
<dbReference type="Proteomes" id="UP000006693">
    <property type="component" value="Chromosome 2"/>
</dbReference>
<feature type="region of interest" description="Disordered" evidence="11">
    <location>
        <begin position="498"/>
        <end position="520"/>
    </location>
</feature>
<dbReference type="Gene3D" id="1.10.3080.10">
    <property type="entry name" value="Clc chloride channel"/>
    <property type="match status" value="1"/>
</dbReference>
<evidence type="ECO:0000256" key="7">
    <source>
        <dbReference type="ARBA" id="ARBA00023173"/>
    </source>
</evidence>
<feature type="transmembrane region" description="Helical" evidence="12">
    <location>
        <begin position="361"/>
        <end position="388"/>
    </location>
</feature>
<dbReference type="HOGENOM" id="CLU_015263_5_0_4"/>
<evidence type="ECO:0000256" key="9">
    <source>
        <dbReference type="ARBA" id="ARBA00023303"/>
    </source>
</evidence>
<feature type="transmembrane region" description="Helical" evidence="12">
    <location>
        <begin position="139"/>
        <end position="158"/>
    </location>
</feature>
<dbReference type="InterPro" id="IPR001807">
    <property type="entry name" value="ClC"/>
</dbReference>
<evidence type="ECO:0000259" key="13">
    <source>
        <dbReference type="PROSITE" id="PS51371"/>
    </source>
</evidence>
<dbReference type="eggNOG" id="COG0038">
    <property type="taxonomic scope" value="Bacteria"/>
</dbReference>
<evidence type="ECO:0000256" key="12">
    <source>
        <dbReference type="SAM" id="Phobius"/>
    </source>
</evidence>
<dbReference type="Pfam" id="PF00654">
    <property type="entry name" value="Voltage_CLC"/>
    <property type="match status" value="1"/>
</dbReference>
<evidence type="ECO:0000256" key="2">
    <source>
        <dbReference type="ARBA" id="ARBA00022448"/>
    </source>
</evidence>
<dbReference type="eggNOG" id="COG0517">
    <property type="taxonomic scope" value="Bacteria"/>
</dbReference>
<evidence type="ECO:0000313" key="14">
    <source>
        <dbReference type="EMBL" id="AAU46591.1"/>
    </source>
</evidence>
<dbReference type="InterPro" id="IPR050368">
    <property type="entry name" value="ClC-type_chloride_channel"/>
</dbReference>
<evidence type="ECO:0000256" key="4">
    <source>
        <dbReference type="ARBA" id="ARBA00022989"/>
    </source>
</evidence>
<dbReference type="InterPro" id="IPR014743">
    <property type="entry name" value="Cl-channel_core"/>
</dbReference>
<dbReference type="SUPFAM" id="SSF81340">
    <property type="entry name" value="Clc chloride channel"/>
    <property type="match status" value="1"/>
</dbReference>
<gene>
    <name evidence="14" type="ordered locus">BMAA1199</name>
</gene>
<dbReference type="GO" id="GO:0005254">
    <property type="term" value="F:chloride channel activity"/>
    <property type="evidence" value="ECO:0007669"/>
    <property type="project" value="UniProtKB-KW"/>
</dbReference>
<dbReference type="InterPro" id="IPR000644">
    <property type="entry name" value="CBS_dom"/>
</dbReference>
<evidence type="ECO:0000256" key="11">
    <source>
        <dbReference type="SAM" id="MobiDB-lite"/>
    </source>
</evidence>
<keyword evidence="8" id="KW-0868">Chloride</keyword>
<dbReference type="InterPro" id="IPR046342">
    <property type="entry name" value="CBS_dom_sf"/>
</dbReference>
<reference evidence="14 15" key="1">
    <citation type="journal article" date="2004" name="Proc. Natl. Acad. Sci. U.S.A.">
        <title>Structural flexibility in the Burkholderia mallei genome.</title>
        <authorList>
            <person name="Nierman W.C."/>
            <person name="DeShazer D."/>
            <person name="Kim H.S."/>
            <person name="Tettelin H."/>
            <person name="Nelson K.E."/>
            <person name="Feldblyum T."/>
            <person name="Ulrich R.L."/>
            <person name="Ronning C.M."/>
            <person name="Brinkac L.M."/>
            <person name="Daugherty S.C."/>
            <person name="Davidsen T.D."/>
            <person name="Deboy R.T."/>
            <person name="Dimitrov G."/>
            <person name="Dodson R.J."/>
            <person name="Durkin A.S."/>
            <person name="Gwinn M.L."/>
            <person name="Haft D.H."/>
            <person name="Khouri H."/>
            <person name="Kolonay J.F."/>
            <person name="Madupu R."/>
            <person name="Mohammoud Y."/>
            <person name="Nelson W.C."/>
            <person name="Radune D."/>
            <person name="Romero C.M."/>
            <person name="Sarria S."/>
            <person name="Selengut J."/>
            <person name="Shamblin C."/>
            <person name="Sullivan S.A."/>
            <person name="White O."/>
            <person name="Yu Y."/>
            <person name="Zafar N."/>
            <person name="Zhou L."/>
            <person name="Fraser C.M."/>
        </authorList>
    </citation>
    <scope>NUCLEOTIDE SEQUENCE [LARGE SCALE GENOMIC DNA]</scope>
    <source>
        <strain evidence="14 15">ATCC 23344</strain>
    </source>
</reference>
<comment type="subcellular location">
    <subcellularLocation>
        <location evidence="1">Membrane</location>
        <topology evidence="1">Multi-pass membrane protein</topology>
    </subcellularLocation>
</comment>
<dbReference type="PATRIC" id="fig|243160.12.peg.4741"/>
<dbReference type="Gene3D" id="3.10.580.10">
    <property type="entry name" value="CBS-domain"/>
    <property type="match status" value="1"/>
</dbReference>
<feature type="transmembrane region" description="Helical" evidence="12">
    <location>
        <begin position="336"/>
        <end position="355"/>
    </location>
</feature>
<keyword evidence="10" id="KW-0129">CBS domain</keyword>
<proteinExistence type="predicted"/>
<dbReference type="SMART" id="SM00116">
    <property type="entry name" value="CBS"/>
    <property type="match status" value="2"/>
</dbReference>
<dbReference type="EMBL" id="CP000011">
    <property type="protein sequence ID" value="AAU46591.1"/>
    <property type="molecule type" value="Genomic_DNA"/>
</dbReference>
<dbReference type="GeneID" id="92976158"/>
<feature type="transmembrane region" description="Helical" evidence="12">
    <location>
        <begin position="66"/>
        <end position="85"/>
    </location>
</feature>
<evidence type="ECO:0000256" key="3">
    <source>
        <dbReference type="ARBA" id="ARBA00022692"/>
    </source>
</evidence>
<keyword evidence="2" id="KW-0813">Transport</keyword>
<evidence type="ECO:0000313" key="15">
    <source>
        <dbReference type="Proteomes" id="UP000006693"/>
    </source>
</evidence>
<keyword evidence="6 12" id="KW-0472">Membrane</keyword>
<feature type="transmembrane region" description="Helical" evidence="12">
    <location>
        <begin position="200"/>
        <end position="221"/>
    </location>
</feature>
<dbReference type="SUPFAM" id="SSF54631">
    <property type="entry name" value="CBS-domain pair"/>
    <property type="match status" value="1"/>
</dbReference>
<feature type="transmembrane region" description="Helical" evidence="12">
    <location>
        <begin position="308"/>
        <end position="329"/>
    </location>
</feature>
<dbReference type="KEGG" id="bma:BMAA1199"/>
<keyword evidence="7" id="KW-0869">Chloride channel</keyword>
<dbReference type="AlphaFoldDB" id="A0A0H2WD76"/>
<keyword evidence="5" id="KW-0406">Ion transport</keyword>
<organism evidence="14 15">
    <name type="scientific">Burkholderia mallei (strain ATCC 23344)</name>
    <dbReference type="NCBI Taxonomy" id="243160"/>
    <lineage>
        <taxon>Bacteria</taxon>
        <taxon>Pseudomonadati</taxon>
        <taxon>Pseudomonadota</taxon>
        <taxon>Betaproteobacteria</taxon>
        <taxon>Burkholderiales</taxon>
        <taxon>Burkholderiaceae</taxon>
        <taxon>Burkholderia</taxon>
        <taxon>pseudomallei group</taxon>
    </lineage>
</organism>
<sequence>MSIAAPHKRDFASNARLPRIALLALAIGVLSTFAAFALLSLIHLFTNLFFFQRFSFAEHSPALNTLGPWAAAVPVAGGIVVGLIARFGSEKIRGHGIPEAIEAILFGKSRMSPKVAVLKPLASGIVIGSGGPFGAEGPIIMTGGAIGSLIAQFVKVTAAERKTLLVAGATAGMTAVFGTPVAAVLLAVELLLFEWRPRSFLPVALACAVAGFARAAFFGVGPLFPVETAAPTAAALGSCALAGLLSGALACGLSVSLYKIEDRFGKLPVHWMWWPAIGGLAVGIGGLIEPRALGVGYDVIGDLLHGHIALQIALAILVVKAVIWVIALGSGTSGGVLAPLLMLGAGLGTLLGPVLPGGEPALWPLVCMAATLGATLGAPLTAIVFAFGLTHDANALLPLLTATLVAHGFATVAMKRSIMTEKIARRGYHIYREYGVDPLERHYVDEVMTRSAVTIDADLSVEVVRARYFGATQAHRAYPVVRDGVLIGMLDRATLDGSPAAHDGDGQADDARAAKDGQADDARAAKMRAADVQMIDMRVADMRVADVLPRRAPLFSLADETCRLVATRLAVHQLERLPVVADPDTMRVVGIVSRSDLVKPALRHFDDEHKRERFRRAHPAAFVKRRFAPARKTG</sequence>
<evidence type="ECO:0000256" key="5">
    <source>
        <dbReference type="ARBA" id="ARBA00023065"/>
    </source>
</evidence>
<dbReference type="RefSeq" id="WP_004198345.1">
    <property type="nucleotide sequence ID" value="NC_006349.2"/>
</dbReference>
<keyword evidence="4 12" id="KW-1133">Transmembrane helix</keyword>
<dbReference type="CDD" id="cd00400">
    <property type="entry name" value="Voltage_gated_ClC"/>
    <property type="match status" value="1"/>
</dbReference>
<feature type="compositionally biased region" description="Basic and acidic residues" evidence="11">
    <location>
        <begin position="502"/>
        <end position="520"/>
    </location>
</feature>
<keyword evidence="15" id="KW-1185">Reference proteome</keyword>
<name>A0A0H2WD76_BURMA</name>
<feature type="transmembrane region" description="Helical" evidence="12">
    <location>
        <begin position="270"/>
        <end position="288"/>
    </location>
</feature>